<dbReference type="EMBL" id="CP011518">
    <property type="protein sequence ID" value="AKK24678.1"/>
    <property type="molecule type" value="Genomic_DNA"/>
</dbReference>
<evidence type="ECO:0000313" key="3">
    <source>
        <dbReference type="Proteomes" id="UP000035050"/>
    </source>
</evidence>
<organism evidence="2 3">
    <name type="scientific">Pandoraea oxalativorans</name>
    <dbReference type="NCBI Taxonomy" id="573737"/>
    <lineage>
        <taxon>Bacteria</taxon>
        <taxon>Pseudomonadati</taxon>
        <taxon>Pseudomonadota</taxon>
        <taxon>Betaproteobacteria</taxon>
        <taxon>Burkholderiales</taxon>
        <taxon>Burkholderiaceae</taxon>
        <taxon>Pandoraea</taxon>
    </lineage>
</organism>
<feature type="region of interest" description="Disordered" evidence="1">
    <location>
        <begin position="30"/>
        <end position="63"/>
    </location>
</feature>
<name>A0A0G3IDJ0_9BURK</name>
<sequence length="63" mass="7071">MEPAAERDAKPRRFDNLAGRLSRLEYLLQEGDEEEAVRPSQRNDGFNNADAAAQRPLIGPPLH</sequence>
<dbReference type="Proteomes" id="UP000035050">
    <property type="component" value="Plasmid pPO70-1"/>
</dbReference>
<dbReference type="KEGG" id="pox:MB84_28010"/>
<evidence type="ECO:0000256" key="1">
    <source>
        <dbReference type="SAM" id="MobiDB-lite"/>
    </source>
</evidence>
<protein>
    <submittedName>
        <fullName evidence="2">Uncharacterized protein</fullName>
    </submittedName>
</protein>
<reference evidence="2" key="1">
    <citation type="submission" date="2016-06" db="EMBL/GenBank/DDBJ databases">
        <title>Pandoraea oxalativorans DSM 23570 Genome Sequencing.</title>
        <authorList>
            <person name="Ee R."/>
            <person name="Lim Y.-L."/>
            <person name="Yong D."/>
            <person name="Yin W.-F."/>
            <person name="Chan K.-G."/>
        </authorList>
    </citation>
    <scope>NUCLEOTIDE SEQUENCE</scope>
    <source>
        <strain evidence="2">DSM 23570</strain>
        <plasmid evidence="2">pPO70-1</plasmid>
    </source>
</reference>
<keyword evidence="2" id="KW-0614">Plasmid</keyword>
<proteinExistence type="predicted"/>
<keyword evidence="3" id="KW-1185">Reference proteome</keyword>
<geneLocation type="plasmid" evidence="2 3">
    <name>pPO70-1</name>
</geneLocation>
<accession>A0A0G3IDJ0</accession>
<dbReference type="PATRIC" id="fig|573737.6.peg.5494"/>
<evidence type="ECO:0000313" key="2">
    <source>
        <dbReference type="EMBL" id="AKK24678.1"/>
    </source>
</evidence>
<gene>
    <name evidence="2" type="ORF">MB84_28010</name>
</gene>
<dbReference type="AlphaFoldDB" id="A0A0G3IDJ0"/>